<dbReference type="EMBL" id="FUEG01000002">
    <property type="protein sequence ID" value="SJK99219.1"/>
    <property type="molecule type" value="Genomic_DNA"/>
</dbReference>
<organism evidence="1 2">
    <name type="scientific">Armillaria ostoyae</name>
    <name type="common">Armillaria root rot fungus</name>
    <dbReference type="NCBI Taxonomy" id="47428"/>
    <lineage>
        <taxon>Eukaryota</taxon>
        <taxon>Fungi</taxon>
        <taxon>Dikarya</taxon>
        <taxon>Basidiomycota</taxon>
        <taxon>Agaricomycotina</taxon>
        <taxon>Agaricomycetes</taxon>
        <taxon>Agaricomycetidae</taxon>
        <taxon>Agaricales</taxon>
        <taxon>Marasmiineae</taxon>
        <taxon>Physalacriaceae</taxon>
        <taxon>Armillaria</taxon>
    </lineage>
</organism>
<keyword evidence="2" id="KW-1185">Reference proteome</keyword>
<name>A0A284QRW6_ARMOS</name>
<sequence length="79" mass="8679">MGYALSKEQDLGGNRLWMYAPANSSVLRSLYNAQHAAPLYQHGSRVIAAYGYGFRRLYLSVCQSFVGVIRLVNLGIPAG</sequence>
<accession>A0A284QRW6</accession>
<evidence type="ECO:0000313" key="2">
    <source>
        <dbReference type="Proteomes" id="UP000219338"/>
    </source>
</evidence>
<evidence type="ECO:0000313" key="1">
    <source>
        <dbReference type="EMBL" id="SJK99219.1"/>
    </source>
</evidence>
<gene>
    <name evidence="1" type="ORF">ARMOST_02510</name>
</gene>
<protein>
    <submittedName>
        <fullName evidence="1">Uncharacterized protein</fullName>
    </submittedName>
</protein>
<dbReference type="AlphaFoldDB" id="A0A284QRW6"/>
<proteinExistence type="predicted"/>
<dbReference type="Proteomes" id="UP000219338">
    <property type="component" value="Unassembled WGS sequence"/>
</dbReference>
<reference evidence="2" key="1">
    <citation type="journal article" date="2017" name="Nat. Ecol. Evol.">
        <title>Genome expansion and lineage-specific genetic innovations in the forest pathogenic fungi Armillaria.</title>
        <authorList>
            <person name="Sipos G."/>
            <person name="Prasanna A.N."/>
            <person name="Walter M.C."/>
            <person name="O'Connor E."/>
            <person name="Balint B."/>
            <person name="Krizsan K."/>
            <person name="Kiss B."/>
            <person name="Hess J."/>
            <person name="Varga T."/>
            <person name="Slot J."/>
            <person name="Riley R."/>
            <person name="Boka B."/>
            <person name="Rigling D."/>
            <person name="Barry K."/>
            <person name="Lee J."/>
            <person name="Mihaltcheva S."/>
            <person name="LaButti K."/>
            <person name="Lipzen A."/>
            <person name="Waldron R."/>
            <person name="Moloney N.M."/>
            <person name="Sperisen C."/>
            <person name="Kredics L."/>
            <person name="Vagvoelgyi C."/>
            <person name="Patrignani A."/>
            <person name="Fitzpatrick D."/>
            <person name="Nagy I."/>
            <person name="Doyle S."/>
            <person name="Anderson J.B."/>
            <person name="Grigoriev I.V."/>
            <person name="Gueldener U."/>
            <person name="Muensterkoetter M."/>
            <person name="Nagy L.G."/>
        </authorList>
    </citation>
    <scope>NUCLEOTIDE SEQUENCE [LARGE SCALE GENOMIC DNA]</scope>
    <source>
        <strain evidence="2">C18/9</strain>
    </source>
</reference>